<evidence type="ECO:0000259" key="1">
    <source>
        <dbReference type="Pfam" id="PF00534"/>
    </source>
</evidence>
<dbReference type="Gene3D" id="3.40.50.2000">
    <property type="entry name" value="Glycogen Phosphorylase B"/>
    <property type="match status" value="1"/>
</dbReference>
<keyword evidence="2" id="KW-0808">Transferase</keyword>
<dbReference type="Proteomes" id="UP000034368">
    <property type="component" value="Unassembled WGS sequence"/>
</dbReference>
<dbReference type="PANTHER" id="PTHR45947:SF3">
    <property type="entry name" value="SULFOQUINOVOSYL TRANSFERASE SQD2"/>
    <property type="match status" value="1"/>
</dbReference>
<accession>A0A0G1L390</accession>
<evidence type="ECO:0000313" key="3">
    <source>
        <dbReference type="Proteomes" id="UP000034368"/>
    </source>
</evidence>
<proteinExistence type="predicted"/>
<dbReference type="InterPro" id="IPR050194">
    <property type="entry name" value="Glycosyltransferase_grp1"/>
</dbReference>
<dbReference type="GO" id="GO:0016757">
    <property type="term" value="F:glycosyltransferase activity"/>
    <property type="evidence" value="ECO:0007669"/>
    <property type="project" value="InterPro"/>
</dbReference>
<dbReference type="InterPro" id="IPR001296">
    <property type="entry name" value="Glyco_trans_1"/>
</dbReference>
<comment type="caution">
    <text evidence="2">The sequence shown here is derived from an EMBL/GenBank/DDBJ whole genome shotgun (WGS) entry which is preliminary data.</text>
</comment>
<dbReference type="PANTHER" id="PTHR45947">
    <property type="entry name" value="SULFOQUINOVOSYL TRANSFERASE SQD2"/>
    <property type="match status" value="1"/>
</dbReference>
<evidence type="ECO:0000313" key="2">
    <source>
        <dbReference type="EMBL" id="KKT90288.1"/>
    </source>
</evidence>
<sequence length="352" mass="40100">MKIAIVHDWIYRLSGSERVLMELHDMFPNAPIFTLFYNPDFLKKHFPDADVRASFLQKFPLICSPLQKTYVPLMPSAVESFDFSGYDTVISSSAVFSKGVIVSPGTRHICYCYSPSRQLWDMHNNYSRFLAGRLITHFLRIWDKQAAGRVDEFAAISKNVKNRIAKYYGREAKVIYPPLTLKSNAPISQGDFYLIVSRLYDYKNISIAIDAFNKIKKPLVIVGDGPNRMKLSRIAKSNIKFTGHLSDDKIAEYYASCRAFVMPQEEDFGLTPVEAMSFGKPVLALKKGGALEIIEKGVNGEFFDDPITECLVDGIRRLDANYPNYNPEKIKKSVKIFSREKFRNDILELING</sequence>
<name>A0A0G1L390_9BACT</name>
<dbReference type="AlphaFoldDB" id="A0A0G1L390"/>
<gene>
    <name evidence="2" type="ORF">UW90_C0003G0012</name>
</gene>
<organism evidence="2 3">
    <name type="scientific">Candidatus Yanofskybacteria bacterium GW2011_GWB1_45_11</name>
    <dbReference type="NCBI Taxonomy" id="1619026"/>
    <lineage>
        <taxon>Bacteria</taxon>
        <taxon>Candidatus Yanofskyibacteriota</taxon>
    </lineage>
</organism>
<dbReference type="EMBL" id="LCKD01000003">
    <property type="protein sequence ID" value="KKT90288.1"/>
    <property type="molecule type" value="Genomic_DNA"/>
</dbReference>
<dbReference type="SUPFAM" id="SSF53756">
    <property type="entry name" value="UDP-Glycosyltransferase/glycogen phosphorylase"/>
    <property type="match status" value="1"/>
</dbReference>
<dbReference type="Pfam" id="PF00534">
    <property type="entry name" value="Glycos_transf_1"/>
    <property type="match status" value="1"/>
</dbReference>
<reference evidence="2 3" key="1">
    <citation type="journal article" date="2015" name="Nature">
        <title>rRNA introns, odd ribosomes, and small enigmatic genomes across a large radiation of phyla.</title>
        <authorList>
            <person name="Brown C.T."/>
            <person name="Hug L.A."/>
            <person name="Thomas B.C."/>
            <person name="Sharon I."/>
            <person name="Castelle C.J."/>
            <person name="Singh A."/>
            <person name="Wilkins M.J."/>
            <person name="Williams K.H."/>
            <person name="Banfield J.F."/>
        </authorList>
    </citation>
    <scope>NUCLEOTIDE SEQUENCE [LARGE SCALE GENOMIC DNA]</scope>
</reference>
<feature type="domain" description="Glycosyl transferase family 1" evidence="1">
    <location>
        <begin position="189"/>
        <end position="322"/>
    </location>
</feature>
<protein>
    <submittedName>
        <fullName evidence="2">Glycosyl transferase group 1</fullName>
    </submittedName>
</protein>